<name>A0AAE0Z2R7_9GAST</name>
<dbReference type="AlphaFoldDB" id="A0AAE0Z2R7"/>
<evidence type="ECO:0000313" key="1">
    <source>
        <dbReference type="EMBL" id="KAK3761096.1"/>
    </source>
</evidence>
<accession>A0AAE0Z2R7</accession>
<keyword evidence="2" id="KW-1185">Reference proteome</keyword>
<protein>
    <submittedName>
        <fullName evidence="1">Uncharacterized protein</fullName>
    </submittedName>
</protein>
<reference evidence="1" key="1">
    <citation type="journal article" date="2023" name="G3 (Bethesda)">
        <title>A reference genome for the long-term kleptoplast-retaining sea slug Elysia crispata morphotype clarki.</title>
        <authorList>
            <person name="Eastman K.E."/>
            <person name="Pendleton A.L."/>
            <person name="Shaikh M.A."/>
            <person name="Suttiyut T."/>
            <person name="Ogas R."/>
            <person name="Tomko P."/>
            <person name="Gavelis G."/>
            <person name="Widhalm J.R."/>
            <person name="Wisecaver J.H."/>
        </authorList>
    </citation>
    <scope>NUCLEOTIDE SEQUENCE</scope>
    <source>
        <strain evidence="1">ECLA1</strain>
    </source>
</reference>
<sequence>MNKKLETIPTDLQGYRADRDKISIEKSALQCHGIPKRQIGVGSMKRTRRIVNTRLIQAGSARWIARTQPFQD</sequence>
<comment type="caution">
    <text evidence="1">The sequence shown here is derived from an EMBL/GenBank/DDBJ whole genome shotgun (WGS) entry which is preliminary data.</text>
</comment>
<organism evidence="1 2">
    <name type="scientific">Elysia crispata</name>
    <name type="common">lettuce slug</name>
    <dbReference type="NCBI Taxonomy" id="231223"/>
    <lineage>
        <taxon>Eukaryota</taxon>
        <taxon>Metazoa</taxon>
        <taxon>Spiralia</taxon>
        <taxon>Lophotrochozoa</taxon>
        <taxon>Mollusca</taxon>
        <taxon>Gastropoda</taxon>
        <taxon>Heterobranchia</taxon>
        <taxon>Euthyneura</taxon>
        <taxon>Panpulmonata</taxon>
        <taxon>Sacoglossa</taxon>
        <taxon>Placobranchoidea</taxon>
        <taxon>Plakobranchidae</taxon>
        <taxon>Elysia</taxon>
    </lineage>
</organism>
<dbReference type="Proteomes" id="UP001283361">
    <property type="component" value="Unassembled WGS sequence"/>
</dbReference>
<evidence type="ECO:0000313" key="2">
    <source>
        <dbReference type="Proteomes" id="UP001283361"/>
    </source>
</evidence>
<gene>
    <name evidence="1" type="ORF">RRG08_022500</name>
</gene>
<dbReference type="EMBL" id="JAWDGP010004927">
    <property type="protein sequence ID" value="KAK3761096.1"/>
    <property type="molecule type" value="Genomic_DNA"/>
</dbReference>
<proteinExistence type="predicted"/>